<evidence type="ECO:0000256" key="1">
    <source>
        <dbReference type="ARBA" id="ARBA00006484"/>
    </source>
</evidence>
<evidence type="ECO:0000256" key="3">
    <source>
        <dbReference type="ARBA" id="ARBA00023002"/>
    </source>
</evidence>
<dbReference type="VEuPathDB" id="FungiDB:BO78DRAFT_454527"/>
<keyword evidence="2" id="KW-0521">NADP</keyword>
<reference evidence="4 5" key="1">
    <citation type="submission" date="2018-02" db="EMBL/GenBank/DDBJ databases">
        <title>The genomes of Aspergillus section Nigri reveals drivers in fungal speciation.</title>
        <authorList>
            <consortium name="DOE Joint Genome Institute"/>
            <person name="Vesth T.C."/>
            <person name="Nybo J."/>
            <person name="Theobald S."/>
            <person name="Brandl J."/>
            <person name="Frisvad J.C."/>
            <person name="Nielsen K.F."/>
            <person name="Lyhne E.K."/>
            <person name="Kogle M.E."/>
            <person name="Kuo A."/>
            <person name="Riley R."/>
            <person name="Clum A."/>
            <person name="Nolan M."/>
            <person name="Lipzen A."/>
            <person name="Salamov A."/>
            <person name="Henrissat B."/>
            <person name="Wiebenga A."/>
            <person name="De vries R.P."/>
            <person name="Grigoriev I.V."/>
            <person name="Mortensen U.H."/>
            <person name="Andersen M.R."/>
            <person name="Baker S.E."/>
        </authorList>
    </citation>
    <scope>NUCLEOTIDE SEQUENCE [LARGE SCALE GENOMIC DNA]</scope>
    <source>
        <strain evidence="4 5">CBS 121057</strain>
    </source>
</reference>
<dbReference type="PANTHER" id="PTHR43544:SF7">
    <property type="entry name" value="NADB-LER2"/>
    <property type="match status" value="1"/>
</dbReference>
<accession>A0A319DY43</accession>
<keyword evidence="3" id="KW-0560">Oxidoreductase</keyword>
<dbReference type="Pfam" id="PF00106">
    <property type="entry name" value="adh_short"/>
    <property type="match status" value="1"/>
</dbReference>
<dbReference type="InterPro" id="IPR002347">
    <property type="entry name" value="SDR_fam"/>
</dbReference>
<evidence type="ECO:0000256" key="2">
    <source>
        <dbReference type="ARBA" id="ARBA00022857"/>
    </source>
</evidence>
<dbReference type="PRINTS" id="PR00081">
    <property type="entry name" value="GDHRDH"/>
</dbReference>
<name>A0A319DY43_ASPSB</name>
<evidence type="ECO:0000313" key="4">
    <source>
        <dbReference type="EMBL" id="PYI02140.1"/>
    </source>
</evidence>
<dbReference type="Gene3D" id="3.40.50.720">
    <property type="entry name" value="NAD(P)-binding Rossmann-like Domain"/>
    <property type="match status" value="1"/>
</dbReference>
<organism evidence="4 5">
    <name type="scientific">Aspergillus sclerotiicarbonarius (strain CBS 121057 / IBT 28362)</name>
    <dbReference type="NCBI Taxonomy" id="1448318"/>
    <lineage>
        <taxon>Eukaryota</taxon>
        <taxon>Fungi</taxon>
        <taxon>Dikarya</taxon>
        <taxon>Ascomycota</taxon>
        <taxon>Pezizomycotina</taxon>
        <taxon>Eurotiomycetes</taxon>
        <taxon>Eurotiomycetidae</taxon>
        <taxon>Eurotiales</taxon>
        <taxon>Aspergillaceae</taxon>
        <taxon>Aspergillus</taxon>
        <taxon>Aspergillus subgen. Circumdati</taxon>
    </lineage>
</organism>
<dbReference type="GO" id="GO:0016491">
    <property type="term" value="F:oxidoreductase activity"/>
    <property type="evidence" value="ECO:0007669"/>
    <property type="project" value="UniProtKB-KW"/>
</dbReference>
<dbReference type="InterPro" id="IPR036291">
    <property type="entry name" value="NAD(P)-bd_dom_sf"/>
</dbReference>
<proteinExistence type="inferred from homology"/>
<dbReference type="PANTHER" id="PTHR43544">
    <property type="entry name" value="SHORT-CHAIN DEHYDROGENASE/REDUCTASE"/>
    <property type="match status" value="1"/>
</dbReference>
<dbReference type="Proteomes" id="UP000248423">
    <property type="component" value="Unassembled WGS sequence"/>
</dbReference>
<dbReference type="AlphaFoldDB" id="A0A319DY43"/>
<keyword evidence="5" id="KW-1185">Reference proteome</keyword>
<protein>
    <submittedName>
        <fullName evidence="4">NAD(P)-binding protein</fullName>
    </submittedName>
</protein>
<dbReference type="GO" id="GO:0005737">
    <property type="term" value="C:cytoplasm"/>
    <property type="evidence" value="ECO:0007669"/>
    <property type="project" value="TreeGrafter"/>
</dbReference>
<sequence length="240" mass="25959">MTVSEHKYYLVTGASRGLGIELVQQLLCRPETTVIAAVRDIGSASPRLLALPNEKQNTLIIEQIDSASDDDALTVVKSLEETHKIPHLDVVIANAGISREKAPAAVVKKQVMTDHFNVNAIAVLLLYQATKPLLRSGGKFVAISSTSGSILDVAARPSSNIAYGASKAALNYIIRKIYFQDKDLVTFPIHPGWVQTDMGNSSARKQGLEQAEVPVEESARGILNLVCLALEDAIKDCKRN</sequence>
<gene>
    <name evidence="4" type="ORF">BO78DRAFT_454527</name>
</gene>
<dbReference type="OrthoDB" id="9876299at2759"/>
<comment type="similarity">
    <text evidence="1">Belongs to the short-chain dehydrogenases/reductases (SDR) family.</text>
</comment>
<dbReference type="CDD" id="cd05325">
    <property type="entry name" value="carb_red_sniffer_like_SDR_c"/>
    <property type="match status" value="1"/>
</dbReference>
<dbReference type="SUPFAM" id="SSF51735">
    <property type="entry name" value="NAD(P)-binding Rossmann-fold domains"/>
    <property type="match status" value="1"/>
</dbReference>
<evidence type="ECO:0000313" key="5">
    <source>
        <dbReference type="Proteomes" id="UP000248423"/>
    </source>
</evidence>
<dbReference type="EMBL" id="KZ826400">
    <property type="protein sequence ID" value="PYI02140.1"/>
    <property type="molecule type" value="Genomic_DNA"/>
</dbReference>
<dbReference type="InterPro" id="IPR051468">
    <property type="entry name" value="Fungal_SecMetab_SDRs"/>
</dbReference>